<dbReference type="AlphaFoldDB" id="A0A6J5UTQ1"/>
<organism evidence="1 2">
    <name type="scientific">Prunus armeniaca</name>
    <name type="common">Apricot</name>
    <name type="synonym">Armeniaca vulgaris</name>
    <dbReference type="NCBI Taxonomy" id="36596"/>
    <lineage>
        <taxon>Eukaryota</taxon>
        <taxon>Viridiplantae</taxon>
        <taxon>Streptophyta</taxon>
        <taxon>Embryophyta</taxon>
        <taxon>Tracheophyta</taxon>
        <taxon>Spermatophyta</taxon>
        <taxon>Magnoliopsida</taxon>
        <taxon>eudicotyledons</taxon>
        <taxon>Gunneridae</taxon>
        <taxon>Pentapetalae</taxon>
        <taxon>rosids</taxon>
        <taxon>fabids</taxon>
        <taxon>Rosales</taxon>
        <taxon>Rosaceae</taxon>
        <taxon>Amygdaloideae</taxon>
        <taxon>Amygdaleae</taxon>
        <taxon>Prunus</taxon>
    </lineage>
</organism>
<dbReference type="EMBL" id="CAEKDK010000005">
    <property type="protein sequence ID" value="CAB4279402.1"/>
    <property type="molecule type" value="Genomic_DNA"/>
</dbReference>
<evidence type="ECO:0000313" key="1">
    <source>
        <dbReference type="EMBL" id="CAB4279402.1"/>
    </source>
</evidence>
<reference evidence="1 2" key="1">
    <citation type="submission" date="2020-05" db="EMBL/GenBank/DDBJ databases">
        <authorList>
            <person name="Campoy J."/>
            <person name="Schneeberger K."/>
            <person name="Spophaly S."/>
        </authorList>
    </citation>
    <scope>NUCLEOTIDE SEQUENCE [LARGE SCALE GENOMIC DNA]</scope>
    <source>
        <strain evidence="1">PruArmRojPasFocal</strain>
    </source>
</reference>
<gene>
    <name evidence="1" type="ORF">CURHAP_LOCUS31652</name>
</gene>
<sequence length="96" mass="10593">MSEKGKTGFDDVKVPSFGVTIVFRQALHEKSDDKEEDKPKQLLETICLRIGKAGCPKRWCQSKDVVFVTEKAIKGEEVGHSYTPSLVCPLSTVAPV</sequence>
<proteinExistence type="predicted"/>
<name>A0A6J5UTQ1_PRUAR</name>
<dbReference type="Proteomes" id="UP000507222">
    <property type="component" value="Unassembled WGS sequence"/>
</dbReference>
<protein>
    <submittedName>
        <fullName evidence="1">Uncharacterized protein</fullName>
    </submittedName>
</protein>
<evidence type="ECO:0000313" key="2">
    <source>
        <dbReference type="Proteomes" id="UP000507222"/>
    </source>
</evidence>
<accession>A0A6J5UTQ1</accession>